<comment type="caution">
    <text evidence="4">The sequence shown here is derived from an EMBL/GenBank/DDBJ whole genome shotgun (WGS) entry which is preliminary data.</text>
</comment>
<keyword evidence="5" id="KW-1185">Reference proteome</keyword>
<dbReference type="Gene3D" id="3.60.21.10">
    <property type="match status" value="1"/>
</dbReference>
<feature type="compositionally biased region" description="Low complexity" evidence="2">
    <location>
        <begin position="47"/>
        <end position="58"/>
    </location>
</feature>
<dbReference type="SUPFAM" id="SSF56300">
    <property type="entry name" value="Metallo-dependent phosphatases"/>
    <property type="match status" value="1"/>
</dbReference>
<dbReference type="SMART" id="SM00854">
    <property type="entry name" value="PGA_cap"/>
    <property type="match status" value="1"/>
</dbReference>
<dbReference type="Pfam" id="PF09587">
    <property type="entry name" value="PGA_cap"/>
    <property type="match status" value="1"/>
</dbReference>
<evidence type="ECO:0000259" key="3">
    <source>
        <dbReference type="SMART" id="SM00854"/>
    </source>
</evidence>
<evidence type="ECO:0000256" key="1">
    <source>
        <dbReference type="ARBA" id="ARBA00005662"/>
    </source>
</evidence>
<sequence length="930" mass="93853">MTVYGGSPSRWPDDREQPPQDQPPGRDEGYGPPGPDPRAGDWAAEPGTAAWGADAGAAVWGGDGRGADPATAAWRADTRPDPRSGDPRSGDRRPGDSRAGDPRPGDPQGGELRGGDFRATQPPGSAWAPDDDRGPQPTSGPAFGGGAQGTSQVRGSASPAGPLFDPSGPPRGAAPAGYDGPPPVRGSAAPPPPPFDAGLPARGSAQPTGSLFDPGAQATGQVRGSAQPSGSMFETGGQPTGQVRGGAQPSGSMFETGGQPTGQVRGSASPAGPLFDPGAPATGQVRGSARPVSGTYGAAAVPGAEPTGAFRDADPQATGAFREARPPATGTFRDADPQAAGTFRDGDPQATGSFRDGRPPATGTFRDADPQATGAFREARPPATGTFRDADPQATGAFREGRPPATGTFRDGDPQGGALRDVPPSGPLRDPHPQATGTFRDAGLRASGGAVSGPLYGEGTAYGEGPSYNDGPSGRGFGTGQSSGPVYGAQPAGPVYNATRAPDPGATRGPDDLFAAQAYQPEERAGRRKLPLPGEAPPEKSGGGRRTAIILGVLAALVIGAGTAGAATFLGGDDPEPTKSQPAVAQPGGQASTPGGGTSAPAAGGAAGQEVTMTATGDIVMGMAPGGLPPNNGKGFFDPVKEFLTADFQMGNLEQVLTEDTGVGKCSAESAGKTCFAFRTPPGYVSNLKDAGFHMMTMANNHAYDFGEVGYKNSQKALDGAGIKYTGWPGMISVGEAKGVKIAVVGFASYKWSNLCSDLGAAETIIKEAATKADLVVVQVHQGAEGSDKTHTKPGTEFFLGENRCDTIAFAHKVIDAGADLVVGHGPHVMRAMEFYKGRLIAYSLGNFAGYKALSYNGTVGIGGVLKVTMTGDGTFKSGSLTATYMVAPGLPKPDPKKQAIPFVSNLTKQDFPSTGAKIAADGTITQPSG</sequence>
<dbReference type="InterPro" id="IPR052169">
    <property type="entry name" value="CW_Biosynth-Accessory"/>
</dbReference>
<comment type="similarity">
    <text evidence="1">Belongs to the CapA family.</text>
</comment>
<evidence type="ECO:0000313" key="4">
    <source>
        <dbReference type="EMBL" id="GAA1570261.1"/>
    </source>
</evidence>
<dbReference type="PANTHER" id="PTHR33393:SF11">
    <property type="entry name" value="POLYGLUTAMINE SYNTHESIS ACCESSORY PROTEIN RV0574C-RELATED"/>
    <property type="match status" value="1"/>
</dbReference>
<accession>A0ABN2D7H1</accession>
<dbReference type="Proteomes" id="UP001501470">
    <property type="component" value="Unassembled WGS sequence"/>
</dbReference>
<proteinExistence type="inferred from homology"/>
<dbReference type="PANTHER" id="PTHR33393">
    <property type="entry name" value="POLYGLUTAMINE SYNTHESIS ACCESSORY PROTEIN RV0574C-RELATED"/>
    <property type="match status" value="1"/>
</dbReference>
<protein>
    <recommendedName>
        <fullName evidence="3">Capsule synthesis protein CapA domain-containing protein</fullName>
    </recommendedName>
</protein>
<feature type="compositionally biased region" description="Basic and acidic residues" evidence="2">
    <location>
        <begin position="76"/>
        <end position="104"/>
    </location>
</feature>
<dbReference type="InterPro" id="IPR019079">
    <property type="entry name" value="Capsule_synth_CapA"/>
</dbReference>
<evidence type="ECO:0000313" key="5">
    <source>
        <dbReference type="Proteomes" id="UP001501470"/>
    </source>
</evidence>
<feature type="compositionally biased region" description="Polar residues" evidence="2">
    <location>
        <begin position="218"/>
        <end position="232"/>
    </location>
</feature>
<feature type="compositionally biased region" description="Basic and acidic residues" evidence="2">
    <location>
        <begin position="11"/>
        <end position="29"/>
    </location>
</feature>
<evidence type="ECO:0000256" key="2">
    <source>
        <dbReference type="SAM" id="MobiDB-lite"/>
    </source>
</evidence>
<feature type="region of interest" description="Disordered" evidence="2">
    <location>
        <begin position="1"/>
        <end position="544"/>
    </location>
</feature>
<organism evidence="4 5">
    <name type="scientific">Dactylosporangium maewongense</name>
    <dbReference type="NCBI Taxonomy" id="634393"/>
    <lineage>
        <taxon>Bacteria</taxon>
        <taxon>Bacillati</taxon>
        <taxon>Actinomycetota</taxon>
        <taxon>Actinomycetes</taxon>
        <taxon>Micromonosporales</taxon>
        <taxon>Micromonosporaceae</taxon>
        <taxon>Dactylosporangium</taxon>
    </lineage>
</organism>
<feature type="domain" description="Capsule synthesis protein CapA" evidence="3">
    <location>
        <begin position="612"/>
        <end position="852"/>
    </location>
</feature>
<reference evidence="4 5" key="1">
    <citation type="journal article" date="2019" name="Int. J. Syst. Evol. Microbiol.">
        <title>The Global Catalogue of Microorganisms (GCM) 10K type strain sequencing project: providing services to taxonomists for standard genome sequencing and annotation.</title>
        <authorList>
            <consortium name="The Broad Institute Genomics Platform"/>
            <consortium name="The Broad Institute Genome Sequencing Center for Infectious Disease"/>
            <person name="Wu L."/>
            <person name="Ma J."/>
        </authorList>
    </citation>
    <scope>NUCLEOTIDE SEQUENCE [LARGE SCALE GENOMIC DNA]</scope>
    <source>
        <strain evidence="4 5">JCM 15933</strain>
    </source>
</reference>
<feature type="region of interest" description="Disordered" evidence="2">
    <location>
        <begin position="569"/>
        <end position="609"/>
    </location>
</feature>
<dbReference type="CDD" id="cd07381">
    <property type="entry name" value="MPP_CapA"/>
    <property type="match status" value="1"/>
</dbReference>
<feature type="compositionally biased region" description="Pro residues" evidence="2">
    <location>
        <begin position="180"/>
        <end position="195"/>
    </location>
</feature>
<dbReference type="InterPro" id="IPR029052">
    <property type="entry name" value="Metallo-depent_PP-like"/>
</dbReference>
<dbReference type="EMBL" id="BAAAQD010000044">
    <property type="protein sequence ID" value="GAA1570261.1"/>
    <property type="molecule type" value="Genomic_DNA"/>
</dbReference>
<gene>
    <name evidence="4" type="ORF">GCM10009827_110090</name>
</gene>
<feature type="compositionally biased region" description="Low complexity" evidence="2">
    <location>
        <begin position="170"/>
        <end position="179"/>
    </location>
</feature>
<name>A0ABN2D7H1_9ACTN</name>